<keyword evidence="4" id="KW-0433">Leucine-rich repeat</keyword>
<evidence type="ECO:0000256" key="7">
    <source>
        <dbReference type="ARBA" id="ARBA00022737"/>
    </source>
</evidence>
<dbReference type="PANTHER" id="PTHR48052">
    <property type="entry name" value="UNNAMED PRODUCT"/>
    <property type="match status" value="1"/>
</dbReference>
<evidence type="ECO:0000256" key="10">
    <source>
        <dbReference type="ARBA" id="ARBA00023170"/>
    </source>
</evidence>
<evidence type="ECO:0000313" key="12">
    <source>
        <dbReference type="EnsemblPlants" id="AET3Gv21053800.1"/>
    </source>
</evidence>
<evidence type="ECO:0008006" key="14">
    <source>
        <dbReference type="Google" id="ProtNLM"/>
    </source>
</evidence>
<comment type="similarity">
    <text evidence="2">Belongs to the RLP family.</text>
</comment>
<reference evidence="13" key="2">
    <citation type="journal article" date="2017" name="Nat. Plants">
        <title>The Aegilops tauschii genome reveals multiple impacts of transposons.</title>
        <authorList>
            <person name="Zhao G."/>
            <person name="Zou C."/>
            <person name="Li K."/>
            <person name="Wang K."/>
            <person name="Li T."/>
            <person name="Gao L."/>
            <person name="Zhang X."/>
            <person name="Wang H."/>
            <person name="Yang Z."/>
            <person name="Liu X."/>
            <person name="Jiang W."/>
            <person name="Mao L."/>
            <person name="Kong X."/>
            <person name="Jiao Y."/>
            <person name="Jia J."/>
        </authorList>
    </citation>
    <scope>NUCLEOTIDE SEQUENCE [LARGE SCALE GENOMIC DNA]</scope>
    <source>
        <strain evidence="13">cv. AL8/78</strain>
    </source>
</reference>
<keyword evidence="11" id="KW-0325">Glycoprotein</keyword>
<protein>
    <recommendedName>
        <fullName evidence="14">LRR receptor-like serine/threonine-protein kinase</fullName>
    </recommendedName>
</protein>
<keyword evidence="13" id="KW-1185">Reference proteome</keyword>
<dbReference type="InterPro" id="IPR001611">
    <property type="entry name" value="Leu-rich_rpt"/>
</dbReference>
<evidence type="ECO:0000256" key="5">
    <source>
        <dbReference type="ARBA" id="ARBA00022692"/>
    </source>
</evidence>
<keyword evidence="7" id="KW-0677">Repeat</keyword>
<sequence length="96" mass="10539">MYVLNLRHNNLEAIDIQSWEFFSALTNCTSLEWLSLAENQLHGAIPNTIGNLSSILDYLYLGGNELSGTVLPSIGNLRNLTFLGLGNNNLTGTVEE</sequence>
<evidence type="ECO:0000256" key="4">
    <source>
        <dbReference type="ARBA" id="ARBA00022614"/>
    </source>
</evidence>
<dbReference type="SUPFAM" id="SSF52058">
    <property type="entry name" value="L domain-like"/>
    <property type="match status" value="1"/>
</dbReference>
<evidence type="ECO:0000256" key="2">
    <source>
        <dbReference type="ARBA" id="ARBA00009592"/>
    </source>
</evidence>
<comment type="subcellular location">
    <subcellularLocation>
        <location evidence="1">Cell membrane</location>
        <topology evidence="1">Single-pass type I membrane protein</topology>
    </subcellularLocation>
</comment>
<keyword evidence="6" id="KW-0732">Signal</keyword>
<dbReference type="Gene3D" id="3.80.10.10">
    <property type="entry name" value="Ribonuclease Inhibitor"/>
    <property type="match status" value="1"/>
</dbReference>
<dbReference type="EnsemblPlants" id="AET3Gv21053800.1">
    <property type="protein sequence ID" value="AET3Gv21053800.1"/>
    <property type="gene ID" value="AET3Gv21053800"/>
</dbReference>
<dbReference type="Proteomes" id="UP000015105">
    <property type="component" value="Chromosome 3D"/>
</dbReference>
<evidence type="ECO:0000256" key="8">
    <source>
        <dbReference type="ARBA" id="ARBA00022989"/>
    </source>
</evidence>
<reference evidence="12" key="5">
    <citation type="journal article" date="2021" name="G3 (Bethesda)">
        <title>Aegilops tauschii genome assembly Aet v5.0 features greater sequence contiguity and improved annotation.</title>
        <authorList>
            <person name="Wang L."/>
            <person name="Zhu T."/>
            <person name="Rodriguez J.C."/>
            <person name="Deal K.R."/>
            <person name="Dubcovsky J."/>
            <person name="McGuire P.E."/>
            <person name="Lux T."/>
            <person name="Spannagl M."/>
            <person name="Mayer K.F.X."/>
            <person name="Baldrich P."/>
            <person name="Meyers B.C."/>
            <person name="Huo N."/>
            <person name="Gu Y.Q."/>
            <person name="Zhou H."/>
            <person name="Devos K.M."/>
            <person name="Bennetzen J.L."/>
            <person name="Unver T."/>
            <person name="Budak H."/>
            <person name="Gulick P.J."/>
            <person name="Galiba G."/>
            <person name="Kalapos B."/>
            <person name="Nelson D.R."/>
            <person name="Li P."/>
            <person name="You F.M."/>
            <person name="Luo M.C."/>
            <person name="Dvorak J."/>
        </authorList>
    </citation>
    <scope>NUCLEOTIDE SEQUENCE [LARGE SCALE GENOMIC DNA]</scope>
    <source>
        <strain evidence="12">cv. AL8/78</strain>
    </source>
</reference>
<name>A0A453GJU7_AEGTS</name>
<evidence type="ECO:0000256" key="9">
    <source>
        <dbReference type="ARBA" id="ARBA00023136"/>
    </source>
</evidence>
<dbReference type="GO" id="GO:0005886">
    <property type="term" value="C:plasma membrane"/>
    <property type="evidence" value="ECO:0007669"/>
    <property type="project" value="UniProtKB-SubCell"/>
</dbReference>
<reference evidence="13" key="1">
    <citation type="journal article" date="2014" name="Science">
        <title>Ancient hybridizations among the ancestral genomes of bread wheat.</title>
        <authorList>
            <consortium name="International Wheat Genome Sequencing Consortium,"/>
            <person name="Marcussen T."/>
            <person name="Sandve S.R."/>
            <person name="Heier L."/>
            <person name="Spannagl M."/>
            <person name="Pfeifer M."/>
            <person name="Jakobsen K.S."/>
            <person name="Wulff B.B."/>
            <person name="Steuernagel B."/>
            <person name="Mayer K.F."/>
            <person name="Olsen O.A."/>
        </authorList>
    </citation>
    <scope>NUCLEOTIDE SEQUENCE [LARGE SCALE GENOMIC DNA]</scope>
    <source>
        <strain evidence="13">cv. AL8/78</strain>
    </source>
</reference>
<keyword evidence="8" id="KW-1133">Transmembrane helix</keyword>
<keyword evidence="10" id="KW-0675">Receptor</keyword>
<keyword evidence="9" id="KW-0472">Membrane</keyword>
<evidence type="ECO:0000256" key="1">
    <source>
        <dbReference type="ARBA" id="ARBA00004251"/>
    </source>
</evidence>
<accession>A0A453GJU7</accession>
<evidence type="ECO:0000256" key="6">
    <source>
        <dbReference type="ARBA" id="ARBA00022729"/>
    </source>
</evidence>
<reference evidence="12" key="3">
    <citation type="journal article" date="2017" name="Nature">
        <title>Genome sequence of the progenitor of the wheat D genome Aegilops tauschii.</title>
        <authorList>
            <person name="Luo M.C."/>
            <person name="Gu Y.Q."/>
            <person name="Puiu D."/>
            <person name="Wang H."/>
            <person name="Twardziok S.O."/>
            <person name="Deal K.R."/>
            <person name="Huo N."/>
            <person name="Zhu T."/>
            <person name="Wang L."/>
            <person name="Wang Y."/>
            <person name="McGuire P.E."/>
            <person name="Liu S."/>
            <person name="Long H."/>
            <person name="Ramasamy R.K."/>
            <person name="Rodriguez J.C."/>
            <person name="Van S.L."/>
            <person name="Yuan L."/>
            <person name="Wang Z."/>
            <person name="Xia Z."/>
            <person name="Xiao L."/>
            <person name="Anderson O.D."/>
            <person name="Ouyang S."/>
            <person name="Liang Y."/>
            <person name="Zimin A.V."/>
            <person name="Pertea G."/>
            <person name="Qi P."/>
            <person name="Bennetzen J.L."/>
            <person name="Dai X."/>
            <person name="Dawson M.W."/>
            <person name="Muller H.G."/>
            <person name="Kugler K."/>
            <person name="Rivarola-Duarte L."/>
            <person name="Spannagl M."/>
            <person name="Mayer K.F.X."/>
            <person name="Lu F.H."/>
            <person name="Bevan M.W."/>
            <person name="Leroy P."/>
            <person name="Li P."/>
            <person name="You F.M."/>
            <person name="Sun Q."/>
            <person name="Liu Z."/>
            <person name="Lyons E."/>
            <person name="Wicker T."/>
            <person name="Salzberg S.L."/>
            <person name="Devos K.M."/>
            <person name="Dvorak J."/>
        </authorList>
    </citation>
    <scope>NUCLEOTIDE SEQUENCE [LARGE SCALE GENOMIC DNA]</scope>
    <source>
        <strain evidence="12">cv. AL8/78</strain>
    </source>
</reference>
<evidence type="ECO:0000256" key="3">
    <source>
        <dbReference type="ARBA" id="ARBA00022475"/>
    </source>
</evidence>
<dbReference type="FunFam" id="3.80.10.10:FF:000041">
    <property type="entry name" value="LRR receptor-like serine/threonine-protein kinase ERECTA"/>
    <property type="match status" value="1"/>
</dbReference>
<reference evidence="12" key="4">
    <citation type="submission" date="2019-03" db="UniProtKB">
        <authorList>
            <consortium name="EnsemblPlants"/>
        </authorList>
    </citation>
    <scope>IDENTIFICATION</scope>
</reference>
<dbReference type="Gramene" id="AET3Gv21053800.1">
    <property type="protein sequence ID" value="AET3Gv21053800.1"/>
    <property type="gene ID" value="AET3Gv21053800"/>
</dbReference>
<dbReference type="PANTHER" id="PTHR48052:SF38">
    <property type="entry name" value="PROTEIN KINASE DOMAIN-CONTAINING PROTEIN"/>
    <property type="match status" value="1"/>
</dbReference>
<keyword evidence="5" id="KW-0812">Transmembrane</keyword>
<evidence type="ECO:0000256" key="11">
    <source>
        <dbReference type="ARBA" id="ARBA00023180"/>
    </source>
</evidence>
<dbReference type="Pfam" id="PF00560">
    <property type="entry name" value="LRR_1"/>
    <property type="match status" value="2"/>
</dbReference>
<dbReference type="InterPro" id="IPR032675">
    <property type="entry name" value="LRR_dom_sf"/>
</dbReference>
<proteinExistence type="inferred from homology"/>
<organism evidence="12 13">
    <name type="scientific">Aegilops tauschii subsp. strangulata</name>
    <name type="common">Goatgrass</name>
    <dbReference type="NCBI Taxonomy" id="200361"/>
    <lineage>
        <taxon>Eukaryota</taxon>
        <taxon>Viridiplantae</taxon>
        <taxon>Streptophyta</taxon>
        <taxon>Embryophyta</taxon>
        <taxon>Tracheophyta</taxon>
        <taxon>Spermatophyta</taxon>
        <taxon>Magnoliopsida</taxon>
        <taxon>Liliopsida</taxon>
        <taxon>Poales</taxon>
        <taxon>Poaceae</taxon>
        <taxon>BOP clade</taxon>
        <taxon>Pooideae</taxon>
        <taxon>Triticodae</taxon>
        <taxon>Triticeae</taxon>
        <taxon>Triticinae</taxon>
        <taxon>Aegilops</taxon>
    </lineage>
</organism>
<dbReference type="AlphaFoldDB" id="A0A453GJU7"/>
<evidence type="ECO:0000313" key="13">
    <source>
        <dbReference type="Proteomes" id="UP000015105"/>
    </source>
</evidence>
<keyword evidence="3" id="KW-1003">Cell membrane</keyword>